<evidence type="ECO:0000256" key="10">
    <source>
        <dbReference type="ARBA" id="ARBA00022840"/>
    </source>
</evidence>
<dbReference type="InterPro" id="IPR003594">
    <property type="entry name" value="HATPase_dom"/>
</dbReference>
<reference evidence="17 18" key="1">
    <citation type="submission" date="2019-05" db="EMBL/GenBank/DDBJ databases">
        <title>Ruegeria sp. nov., isolated from tidal flat.</title>
        <authorList>
            <person name="Kim W."/>
        </authorList>
    </citation>
    <scope>NUCLEOTIDE SEQUENCE [LARGE SCALE GENOMIC DNA]</scope>
    <source>
        <strain evidence="17 18">CAU 1488</strain>
    </source>
</reference>
<feature type="coiled-coil region" evidence="14">
    <location>
        <begin position="33"/>
        <end position="60"/>
    </location>
</feature>
<feature type="transmembrane region" description="Helical" evidence="15">
    <location>
        <begin position="212"/>
        <end position="235"/>
    </location>
</feature>
<name>A0ABY2WV24_9RHOB</name>
<evidence type="ECO:0000313" key="17">
    <source>
        <dbReference type="EMBL" id="TMV06460.1"/>
    </source>
</evidence>
<evidence type="ECO:0000313" key="18">
    <source>
        <dbReference type="Proteomes" id="UP001193035"/>
    </source>
</evidence>
<proteinExistence type="predicted"/>
<keyword evidence="10" id="KW-0067">ATP-binding</keyword>
<dbReference type="Pfam" id="PF07730">
    <property type="entry name" value="HisKA_3"/>
    <property type="match status" value="1"/>
</dbReference>
<dbReference type="SMART" id="SM01049">
    <property type="entry name" value="Cache_2"/>
    <property type="match status" value="1"/>
</dbReference>
<keyword evidence="4" id="KW-1003">Cell membrane</keyword>
<dbReference type="CDD" id="cd18774">
    <property type="entry name" value="PDC2_HK_sensor"/>
    <property type="match status" value="1"/>
</dbReference>
<keyword evidence="11 15" id="KW-1133">Transmembrane helix</keyword>
<evidence type="ECO:0000256" key="3">
    <source>
        <dbReference type="ARBA" id="ARBA00012438"/>
    </source>
</evidence>
<sequence length="477" mass="53223">MQIIRDRLRLSYAQKLSLIAAIPLVVAVAAIAALVAHEARATAEREIEALEERLIEAKKDELRNYVTQARNGFAHIYGLASPNDQEAKERVAQILAAMIYGKDGFFFVYDYDGTNLVSPRQTEFINRNWEGLTDSSGTPVVDEFIRLARQGAGWHSFMWQKPSTGEEAMMIAYVVGLQDWQWAVGTGVFIDDILATVAMARAEVEARVQRTFFYIGAIVLAALLIVFVSGMLLNIRERRLADAKLKELTQRVFDAQEEERGRVARELHDGISQILVGVRYALDNTRRRLERGDDEGARAPLDKGIENLGTAITEVRRISRDLRPGVLDDLGLGPALKSLTDDFRERTGIETEFSTVVFRNRLDQDSKIALYRIAQEALTNIERHSGATHVSIDLRGHKRGATMRIADNGRGLRSRSGEFSAGIGLRNMQERIEQLDGTLRILSSRGAQSGTVIEASLPLSHLLSPQEEPTRKRKAGT</sequence>
<dbReference type="Pfam" id="PF02518">
    <property type="entry name" value="HATPase_c"/>
    <property type="match status" value="1"/>
</dbReference>
<comment type="caution">
    <text evidence="17">The sequence shown here is derived from an EMBL/GenBank/DDBJ whole genome shotgun (WGS) entry which is preliminary data.</text>
</comment>
<dbReference type="Proteomes" id="UP001193035">
    <property type="component" value="Unassembled WGS sequence"/>
</dbReference>
<feature type="domain" description="Histidine kinase" evidence="16">
    <location>
        <begin position="262"/>
        <end position="461"/>
    </location>
</feature>
<keyword evidence="12" id="KW-0902">Two-component regulatory system</keyword>
<keyword evidence="6" id="KW-0808">Transferase</keyword>
<dbReference type="PROSITE" id="PS50109">
    <property type="entry name" value="HIS_KIN"/>
    <property type="match status" value="1"/>
</dbReference>
<dbReference type="Gene3D" id="3.30.450.20">
    <property type="entry name" value="PAS domain"/>
    <property type="match status" value="1"/>
</dbReference>
<evidence type="ECO:0000256" key="2">
    <source>
        <dbReference type="ARBA" id="ARBA00004651"/>
    </source>
</evidence>
<evidence type="ECO:0000256" key="4">
    <source>
        <dbReference type="ARBA" id="ARBA00022475"/>
    </source>
</evidence>
<keyword evidence="8" id="KW-0547">Nucleotide-binding</keyword>
<evidence type="ECO:0000256" key="11">
    <source>
        <dbReference type="ARBA" id="ARBA00022989"/>
    </source>
</evidence>
<keyword evidence="7 15" id="KW-0812">Transmembrane</keyword>
<keyword evidence="14" id="KW-0175">Coiled coil</keyword>
<evidence type="ECO:0000256" key="14">
    <source>
        <dbReference type="SAM" id="Coils"/>
    </source>
</evidence>
<dbReference type="PANTHER" id="PTHR24421:SF10">
    <property type="entry name" value="NITRATE_NITRITE SENSOR PROTEIN NARQ"/>
    <property type="match status" value="1"/>
</dbReference>
<feature type="transmembrane region" description="Helical" evidence="15">
    <location>
        <begin position="12"/>
        <end position="36"/>
    </location>
</feature>
<keyword evidence="13 15" id="KW-0472">Membrane</keyword>
<gene>
    <name evidence="17" type="ORF">FGK63_15045</name>
</gene>
<dbReference type="RefSeq" id="WP_138843693.1">
    <property type="nucleotide sequence ID" value="NZ_VCPD01000005.1"/>
</dbReference>
<evidence type="ECO:0000256" key="6">
    <source>
        <dbReference type="ARBA" id="ARBA00022679"/>
    </source>
</evidence>
<dbReference type="Gene3D" id="1.20.5.1930">
    <property type="match status" value="1"/>
</dbReference>
<dbReference type="InterPro" id="IPR050482">
    <property type="entry name" value="Sensor_HK_TwoCompSys"/>
</dbReference>
<dbReference type="Pfam" id="PF17200">
    <property type="entry name" value="sCache_2"/>
    <property type="match status" value="1"/>
</dbReference>
<evidence type="ECO:0000256" key="15">
    <source>
        <dbReference type="SAM" id="Phobius"/>
    </source>
</evidence>
<keyword evidence="9 17" id="KW-0418">Kinase</keyword>
<dbReference type="EC" id="2.7.13.3" evidence="3"/>
<dbReference type="EMBL" id="VCPD01000005">
    <property type="protein sequence ID" value="TMV06460.1"/>
    <property type="molecule type" value="Genomic_DNA"/>
</dbReference>
<keyword evidence="5" id="KW-0597">Phosphoprotein</keyword>
<dbReference type="InterPro" id="IPR017171">
    <property type="entry name" value="Sig_transdc_His_kinase_MctS"/>
</dbReference>
<protein>
    <recommendedName>
        <fullName evidence="3">histidine kinase</fullName>
        <ecNumber evidence="3">2.7.13.3</ecNumber>
    </recommendedName>
</protein>
<dbReference type="InterPro" id="IPR036890">
    <property type="entry name" value="HATPase_C_sf"/>
</dbReference>
<comment type="subcellular location">
    <subcellularLocation>
        <location evidence="2">Cell membrane</location>
        <topology evidence="2">Multi-pass membrane protein</topology>
    </subcellularLocation>
</comment>
<dbReference type="InterPro" id="IPR033480">
    <property type="entry name" value="sCache_2"/>
</dbReference>
<evidence type="ECO:0000256" key="9">
    <source>
        <dbReference type="ARBA" id="ARBA00022777"/>
    </source>
</evidence>
<comment type="catalytic activity">
    <reaction evidence="1">
        <text>ATP + protein L-histidine = ADP + protein N-phospho-L-histidine.</text>
        <dbReference type="EC" id="2.7.13.3"/>
    </reaction>
</comment>
<evidence type="ECO:0000256" key="1">
    <source>
        <dbReference type="ARBA" id="ARBA00000085"/>
    </source>
</evidence>
<dbReference type="SUPFAM" id="SSF55874">
    <property type="entry name" value="ATPase domain of HSP90 chaperone/DNA topoisomerase II/histidine kinase"/>
    <property type="match status" value="1"/>
</dbReference>
<dbReference type="Gene3D" id="3.30.565.10">
    <property type="entry name" value="Histidine kinase-like ATPase, C-terminal domain"/>
    <property type="match status" value="1"/>
</dbReference>
<keyword evidence="18" id="KW-1185">Reference proteome</keyword>
<organism evidence="17 18">
    <name type="scientific">Ruegeria sediminis</name>
    <dbReference type="NCBI Taxonomy" id="2583820"/>
    <lineage>
        <taxon>Bacteria</taxon>
        <taxon>Pseudomonadati</taxon>
        <taxon>Pseudomonadota</taxon>
        <taxon>Alphaproteobacteria</taxon>
        <taxon>Rhodobacterales</taxon>
        <taxon>Roseobacteraceae</taxon>
        <taxon>Ruegeria</taxon>
    </lineage>
</organism>
<evidence type="ECO:0000256" key="12">
    <source>
        <dbReference type="ARBA" id="ARBA00023012"/>
    </source>
</evidence>
<accession>A0ABY2WV24</accession>
<evidence type="ECO:0000256" key="5">
    <source>
        <dbReference type="ARBA" id="ARBA00022553"/>
    </source>
</evidence>
<dbReference type="PANTHER" id="PTHR24421">
    <property type="entry name" value="NITRATE/NITRITE SENSOR PROTEIN NARX-RELATED"/>
    <property type="match status" value="1"/>
</dbReference>
<dbReference type="CDD" id="cd16917">
    <property type="entry name" value="HATPase_UhpB-NarQ-NarX-like"/>
    <property type="match status" value="1"/>
</dbReference>
<dbReference type="PIRSF" id="PIRSF037314">
    <property type="entry name" value="STHK_MctS"/>
    <property type="match status" value="1"/>
</dbReference>
<evidence type="ECO:0000256" key="8">
    <source>
        <dbReference type="ARBA" id="ARBA00022741"/>
    </source>
</evidence>
<dbReference type="SMART" id="SM00387">
    <property type="entry name" value="HATPase_c"/>
    <property type="match status" value="1"/>
</dbReference>
<evidence type="ECO:0000259" key="16">
    <source>
        <dbReference type="PROSITE" id="PS50109"/>
    </source>
</evidence>
<evidence type="ECO:0000256" key="13">
    <source>
        <dbReference type="ARBA" id="ARBA00023136"/>
    </source>
</evidence>
<evidence type="ECO:0000256" key="7">
    <source>
        <dbReference type="ARBA" id="ARBA00022692"/>
    </source>
</evidence>
<dbReference type="InterPro" id="IPR005467">
    <property type="entry name" value="His_kinase_dom"/>
</dbReference>
<dbReference type="InterPro" id="IPR011712">
    <property type="entry name" value="Sig_transdc_His_kin_sub3_dim/P"/>
</dbReference>
<dbReference type="GO" id="GO:0016301">
    <property type="term" value="F:kinase activity"/>
    <property type="evidence" value="ECO:0007669"/>
    <property type="project" value="UniProtKB-KW"/>
</dbReference>